<dbReference type="eggNOG" id="COG2200">
    <property type="taxonomic scope" value="Bacteria"/>
</dbReference>
<evidence type="ECO:0000259" key="2">
    <source>
        <dbReference type="PROSITE" id="PS50110"/>
    </source>
</evidence>
<dbReference type="PROSITE" id="PS50887">
    <property type="entry name" value="GGDEF"/>
    <property type="match status" value="1"/>
</dbReference>
<dbReference type="InterPro" id="IPR043128">
    <property type="entry name" value="Rev_trsase/Diguanyl_cyclase"/>
</dbReference>
<feature type="domain" description="EAL" evidence="3">
    <location>
        <begin position="444"/>
        <end position="692"/>
    </location>
</feature>
<keyword evidence="1" id="KW-0597">Phosphoprotein</keyword>
<dbReference type="SUPFAM" id="SSF55073">
    <property type="entry name" value="Nucleotide cyclase"/>
    <property type="match status" value="1"/>
</dbReference>
<evidence type="ECO:0000313" key="6">
    <source>
        <dbReference type="Proteomes" id="UP000001441"/>
    </source>
</evidence>
<dbReference type="SMART" id="SM00052">
    <property type="entry name" value="EAL"/>
    <property type="match status" value="1"/>
</dbReference>
<feature type="domain" description="GGDEF" evidence="4">
    <location>
        <begin position="300"/>
        <end position="433"/>
    </location>
</feature>
<dbReference type="PROSITE" id="PS50110">
    <property type="entry name" value="RESPONSE_REGULATORY"/>
    <property type="match status" value="2"/>
</dbReference>
<dbReference type="PROSITE" id="PS50883">
    <property type="entry name" value="EAL"/>
    <property type="match status" value="1"/>
</dbReference>
<dbReference type="InterPro" id="IPR035919">
    <property type="entry name" value="EAL_sf"/>
</dbReference>
<evidence type="ECO:0000259" key="3">
    <source>
        <dbReference type="PROSITE" id="PS50883"/>
    </source>
</evidence>
<dbReference type="GO" id="GO:0071111">
    <property type="term" value="F:cyclic-guanylate-specific phosphodiesterase activity"/>
    <property type="evidence" value="ECO:0007669"/>
    <property type="project" value="InterPro"/>
</dbReference>
<dbReference type="Gene3D" id="3.40.50.2300">
    <property type="match status" value="2"/>
</dbReference>
<dbReference type="KEGG" id="alv:Alvin_0059"/>
<dbReference type="PANTHER" id="PTHR33121">
    <property type="entry name" value="CYCLIC DI-GMP PHOSPHODIESTERASE PDEF"/>
    <property type="match status" value="1"/>
</dbReference>
<dbReference type="SUPFAM" id="SSF141868">
    <property type="entry name" value="EAL domain-like"/>
    <property type="match status" value="1"/>
</dbReference>
<dbReference type="Gene3D" id="3.20.20.450">
    <property type="entry name" value="EAL domain"/>
    <property type="match status" value="1"/>
</dbReference>
<organism evidence="5 6">
    <name type="scientific">Allochromatium vinosum (strain ATCC 17899 / DSM 180 / NBRC 103801 / NCIMB 10441 / D)</name>
    <name type="common">Chromatium vinosum</name>
    <dbReference type="NCBI Taxonomy" id="572477"/>
    <lineage>
        <taxon>Bacteria</taxon>
        <taxon>Pseudomonadati</taxon>
        <taxon>Pseudomonadota</taxon>
        <taxon>Gammaproteobacteria</taxon>
        <taxon>Chromatiales</taxon>
        <taxon>Chromatiaceae</taxon>
        <taxon>Allochromatium</taxon>
    </lineage>
</organism>
<dbReference type="AlphaFoldDB" id="D3RUY2"/>
<dbReference type="Gene3D" id="3.30.70.270">
    <property type="match status" value="1"/>
</dbReference>
<dbReference type="InterPro" id="IPR001789">
    <property type="entry name" value="Sig_transdc_resp-reg_receiver"/>
</dbReference>
<keyword evidence="6" id="KW-1185">Reference proteome</keyword>
<feature type="domain" description="Response regulatory" evidence="2">
    <location>
        <begin position="9"/>
        <end position="131"/>
    </location>
</feature>
<dbReference type="GO" id="GO:0000160">
    <property type="term" value="P:phosphorelay signal transduction system"/>
    <property type="evidence" value="ECO:0007669"/>
    <property type="project" value="InterPro"/>
</dbReference>
<reference evidence="5 6" key="1">
    <citation type="journal article" date="2011" name="Stand. Genomic Sci.">
        <title>Complete genome sequence of Allochromatium vinosum DSM 180(T).</title>
        <authorList>
            <person name="Weissgerber T."/>
            <person name="Zigann R."/>
            <person name="Bruce D."/>
            <person name="Chang Y.J."/>
            <person name="Detter J.C."/>
            <person name="Han C."/>
            <person name="Hauser L."/>
            <person name="Jeffries C.D."/>
            <person name="Land M."/>
            <person name="Munk A.C."/>
            <person name="Tapia R."/>
            <person name="Dahl C."/>
        </authorList>
    </citation>
    <scope>NUCLEOTIDE SEQUENCE [LARGE SCALE GENOMIC DNA]</scope>
    <source>
        <strain evidence="6">ATCC 17899 / DSM 180 / NBRC 103801 / NCIMB 10441 / D</strain>
    </source>
</reference>
<dbReference type="SMART" id="SM00267">
    <property type="entry name" value="GGDEF"/>
    <property type="match status" value="1"/>
</dbReference>
<feature type="modified residue" description="4-aspartylphosphate" evidence="1">
    <location>
        <position position="58"/>
    </location>
</feature>
<dbReference type="Pfam" id="PF00990">
    <property type="entry name" value="GGDEF"/>
    <property type="match status" value="1"/>
</dbReference>
<dbReference type="SUPFAM" id="SSF52172">
    <property type="entry name" value="CheY-like"/>
    <property type="match status" value="2"/>
</dbReference>
<dbReference type="InterPro" id="IPR001633">
    <property type="entry name" value="EAL_dom"/>
</dbReference>
<dbReference type="Pfam" id="PF00072">
    <property type="entry name" value="Response_reg"/>
    <property type="match status" value="1"/>
</dbReference>
<dbReference type="eggNOG" id="COG3706">
    <property type="taxonomic scope" value="Bacteria"/>
</dbReference>
<dbReference type="eggNOG" id="COG0745">
    <property type="taxonomic scope" value="Bacteria"/>
</dbReference>
<dbReference type="RefSeq" id="WP_012969307.1">
    <property type="nucleotide sequence ID" value="NC_013851.1"/>
</dbReference>
<proteinExistence type="predicted"/>
<feature type="domain" description="Response regulatory" evidence="2">
    <location>
        <begin position="140"/>
        <end position="256"/>
    </location>
</feature>
<gene>
    <name evidence="5" type="ordered locus">Alvin_0059</name>
</gene>
<protein>
    <submittedName>
        <fullName evidence="5">Response regulator receiver modulated diguanylate cyclase/phosphodiesterase</fullName>
    </submittedName>
</protein>
<dbReference type="InterPro" id="IPR000160">
    <property type="entry name" value="GGDEF_dom"/>
</dbReference>
<dbReference type="InterPro" id="IPR011006">
    <property type="entry name" value="CheY-like_superfamily"/>
</dbReference>
<comment type="caution">
    <text evidence="1">Lacks conserved residue(s) required for the propagation of feature annotation.</text>
</comment>
<sequence length="694" mass="77319">MTRTGPSGHVYVLSTQTTLTESLCPLLESHGVQLVLFETVEALMQAILTLAPEVIVLDLGLIPDEPGLSGLCTRIAESTHRRPSLIGLAAGQERGEEALVRRLAARRAGLASYVSGPVSARRLASRILALCGFLESSRYHILLLVEHPDEGRRLALMLAAVGMKTLVVSDPMKLLARLMVFKPNLLLMEMQFSQVSGIELAAIIRDDDQFHALPILFLTDETDPVRQLWALRAGGDGFIPRPARRETLVSAIEQQLRLSRWFQDRFTLSNRRENARGFLPRDVFMSHLEHLLRTWVPGSERQGLLLLDLDAGQTLLERLGHGGLERLLRELEQCLGRHLNVNEAATRLDDFRYAILARRDGSAKLQALADQLHQHIQAFALQDSANTRSLTLSIGVASLNPPPADLQSLLSRAELAVRSAGQAGGDRVHVWSPVTLESATVMTETVVRRLVKTALQQDGLRLLFQPILPVDPYVEGCYEAQIRLHTLGGDELSPADFLAVAARAELMPKIDRWVLQRTWRTMLERQEADQPPRLLVHQHITTLAASDWFDWLRAQQTRIAPLKTRTVLEFQIDEIRRRRREAESIFGRLAEQGIAVCAATVTGNEDEALLLTQLGVKLAKLTIEAGRTADPARLGNAIQALRAQGIAVIVPGIDGPDDLRRVWMCRPEFIQGHYLQLPSSDLNFDFQTLSHETR</sequence>
<dbReference type="SMART" id="SM00448">
    <property type="entry name" value="REC"/>
    <property type="match status" value="2"/>
</dbReference>
<dbReference type="CDD" id="cd01948">
    <property type="entry name" value="EAL"/>
    <property type="match status" value="1"/>
</dbReference>
<dbReference type="NCBIfam" id="TIGR00254">
    <property type="entry name" value="GGDEF"/>
    <property type="match status" value="1"/>
</dbReference>
<name>D3RUY2_ALLVD</name>
<accession>D3RUY2</accession>
<dbReference type="Pfam" id="PF00563">
    <property type="entry name" value="EAL"/>
    <property type="match status" value="1"/>
</dbReference>
<dbReference type="Proteomes" id="UP000001441">
    <property type="component" value="Chromosome"/>
</dbReference>
<dbReference type="CDD" id="cd00156">
    <property type="entry name" value="REC"/>
    <property type="match status" value="1"/>
</dbReference>
<evidence type="ECO:0000313" key="5">
    <source>
        <dbReference type="EMBL" id="ADC61031.1"/>
    </source>
</evidence>
<dbReference type="EMBL" id="CP001896">
    <property type="protein sequence ID" value="ADC61031.1"/>
    <property type="molecule type" value="Genomic_DNA"/>
</dbReference>
<dbReference type="InterPro" id="IPR029787">
    <property type="entry name" value="Nucleotide_cyclase"/>
</dbReference>
<evidence type="ECO:0000256" key="1">
    <source>
        <dbReference type="PROSITE-ProRule" id="PRU00169"/>
    </source>
</evidence>
<dbReference type="InterPro" id="IPR050706">
    <property type="entry name" value="Cyclic-di-GMP_PDE-like"/>
</dbReference>
<dbReference type="PANTHER" id="PTHR33121:SF23">
    <property type="entry name" value="CYCLIC DI-GMP PHOSPHODIESTERASE PDEB"/>
    <property type="match status" value="1"/>
</dbReference>
<dbReference type="HOGENOM" id="CLU_369577_0_0_6"/>
<dbReference type="STRING" id="572477.Alvin_0059"/>
<evidence type="ECO:0000259" key="4">
    <source>
        <dbReference type="PROSITE" id="PS50887"/>
    </source>
</evidence>